<protein>
    <submittedName>
        <fullName evidence="1">Uncharacterized protein</fullName>
    </submittedName>
</protein>
<name>B8G4Y6_CHLAD</name>
<proteinExistence type="predicted"/>
<dbReference type="KEGG" id="cag:Cagg_0689"/>
<dbReference type="EMBL" id="CP001337">
    <property type="protein sequence ID" value="ACL23619.1"/>
    <property type="molecule type" value="Genomic_DNA"/>
</dbReference>
<evidence type="ECO:0000313" key="1">
    <source>
        <dbReference type="EMBL" id="ACL23619.1"/>
    </source>
</evidence>
<reference evidence="1" key="1">
    <citation type="submission" date="2008-12" db="EMBL/GenBank/DDBJ databases">
        <title>Complete sequence of Chloroflexus aggregans DSM 9485.</title>
        <authorList>
            <consortium name="US DOE Joint Genome Institute"/>
            <person name="Lucas S."/>
            <person name="Copeland A."/>
            <person name="Lapidus A."/>
            <person name="Glavina del Rio T."/>
            <person name="Dalin E."/>
            <person name="Tice H."/>
            <person name="Pitluck S."/>
            <person name="Foster B."/>
            <person name="Larimer F."/>
            <person name="Land M."/>
            <person name="Hauser L."/>
            <person name="Kyrpides N."/>
            <person name="Mikhailova N."/>
            <person name="Bryant D."/>
            <person name="Richardson P."/>
        </authorList>
    </citation>
    <scope>NUCLEOTIDE SEQUENCE</scope>
    <source>
        <strain evidence="1">DSM 9485</strain>
    </source>
</reference>
<evidence type="ECO:0000313" key="2">
    <source>
        <dbReference type="Proteomes" id="UP000002508"/>
    </source>
</evidence>
<dbReference type="HOGENOM" id="CLU_749438_0_0_0"/>
<dbReference type="STRING" id="326427.Cagg_0689"/>
<gene>
    <name evidence="1" type="ordered locus">Cagg_0689</name>
</gene>
<keyword evidence="2" id="KW-1185">Reference proteome</keyword>
<dbReference type="AlphaFoldDB" id="B8G4Y6"/>
<sequence>MFSPLSSLLPLAEAFPAEEAARDRALTSLVRRLANAASLPPEVAALTLHLARSDLLDLYSGFVLGAFASVLTRFRPRRFPTVAQARLHDRLRTLLTLTPARTEALSWLGVALQDELTALLHGSLSQTRPISRRLAAGVLGVVNLLPTESDHPPEYEFALALLRLLLESADFTLPDLECTTLLAAVDGWVSAFPYFPEGRLRDLFLALHGLELTPPQRQALLERLLAWRDWSAIHRTVSSRTAAPTCVRCAAPWAGAARWLTWPNGPGASSTPVPSTPNCPTKKPPAAISPCACPRSSPAWPCSPARTKAPSPRSSKPSPNYCFSICSLCNWAAAWNASGCCSTCCPRPWRIPAGWNGWRRRSKHSASTA</sequence>
<accession>B8G4Y6</accession>
<dbReference type="Proteomes" id="UP000002508">
    <property type="component" value="Chromosome"/>
</dbReference>
<organism evidence="1 2">
    <name type="scientific">Chloroflexus aggregans (strain MD-66 / DSM 9485)</name>
    <dbReference type="NCBI Taxonomy" id="326427"/>
    <lineage>
        <taxon>Bacteria</taxon>
        <taxon>Bacillati</taxon>
        <taxon>Chloroflexota</taxon>
        <taxon>Chloroflexia</taxon>
        <taxon>Chloroflexales</taxon>
        <taxon>Chloroflexineae</taxon>
        <taxon>Chloroflexaceae</taxon>
        <taxon>Chloroflexus</taxon>
    </lineage>
</organism>